<keyword evidence="4 7" id="KW-0560">Oxidoreductase</keyword>
<dbReference type="PRINTS" id="PR00385">
    <property type="entry name" value="P450"/>
</dbReference>
<dbReference type="SUPFAM" id="SSF48264">
    <property type="entry name" value="Cytochrome P450"/>
    <property type="match status" value="1"/>
</dbReference>
<dbReference type="PANTHER" id="PTHR46696">
    <property type="entry name" value="P450, PUTATIVE (EUROFUNG)-RELATED"/>
    <property type="match status" value="1"/>
</dbReference>
<name>A0A563EHG2_9PSEU</name>
<evidence type="ECO:0000256" key="4">
    <source>
        <dbReference type="ARBA" id="ARBA00023002"/>
    </source>
</evidence>
<dbReference type="PROSITE" id="PS00086">
    <property type="entry name" value="CYTOCHROME_P450"/>
    <property type="match status" value="1"/>
</dbReference>
<dbReference type="InterPro" id="IPR036396">
    <property type="entry name" value="Cyt_P450_sf"/>
</dbReference>
<dbReference type="RefSeq" id="WP_146359478.1">
    <property type="nucleotide sequence ID" value="NZ_VOBR01000038.1"/>
</dbReference>
<dbReference type="PRINTS" id="PR00359">
    <property type="entry name" value="BP450"/>
</dbReference>
<reference evidence="8 9" key="1">
    <citation type="submission" date="2019-07" db="EMBL/GenBank/DDBJ databases">
        <title>Lentzea xizangensis sp. nov., isolated from Qinghai-Tibetan Plateau Soils.</title>
        <authorList>
            <person name="Huang J."/>
        </authorList>
    </citation>
    <scope>NUCLEOTIDE SEQUENCE [LARGE SCALE GENOMIC DNA]</scope>
    <source>
        <strain evidence="8 9">FXJ1.1311</strain>
    </source>
</reference>
<dbReference type="InterPro" id="IPR002397">
    <property type="entry name" value="Cyt_P450_B"/>
</dbReference>
<dbReference type="OrthoDB" id="54272at2"/>
<evidence type="ECO:0000256" key="3">
    <source>
        <dbReference type="ARBA" id="ARBA00022723"/>
    </source>
</evidence>
<keyword evidence="2 7" id="KW-0349">Heme</keyword>
<keyword evidence="6 7" id="KW-0503">Monooxygenase</keyword>
<evidence type="ECO:0000256" key="7">
    <source>
        <dbReference type="RuleBase" id="RU000461"/>
    </source>
</evidence>
<dbReference type="InterPro" id="IPR017972">
    <property type="entry name" value="Cyt_P450_CS"/>
</dbReference>
<evidence type="ECO:0000313" key="8">
    <source>
        <dbReference type="EMBL" id="TWP45843.1"/>
    </source>
</evidence>
<dbReference type="GO" id="GO:0016705">
    <property type="term" value="F:oxidoreductase activity, acting on paired donors, with incorporation or reduction of molecular oxygen"/>
    <property type="evidence" value="ECO:0007669"/>
    <property type="project" value="InterPro"/>
</dbReference>
<organism evidence="8 9">
    <name type="scientific">Lentzea tibetensis</name>
    <dbReference type="NCBI Taxonomy" id="2591470"/>
    <lineage>
        <taxon>Bacteria</taxon>
        <taxon>Bacillati</taxon>
        <taxon>Actinomycetota</taxon>
        <taxon>Actinomycetes</taxon>
        <taxon>Pseudonocardiales</taxon>
        <taxon>Pseudonocardiaceae</taxon>
        <taxon>Lentzea</taxon>
    </lineage>
</organism>
<dbReference type="GO" id="GO:0005506">
    <property type="term" value="F:iron ion binding"/>
    <property type="evidence" value="ECO:0007669"/>
    <property type="project" value="InterPro"/>
</dbReference>
<dbReference type="GO" id="GO:0020037">
    <property type="term" value="F:heme binding"/>
    <property type="evidence" value="ECO:0007669"/>
    <property type="project" value="InterPro"/>
</dbReference>
<keyword evidence="3 7" id="KW-0479">Metal-binding</keyword>
<gene>
    <name evidence="8" type="ORF">FKR81_38405</name>
</gene>
<evidence type="ECO:0000256" key="5">
    <source>
        <dbReference type="ARBA" id="ARBA00023004"/>
    </source>
</evidence>
<sequence length="397" mass="43552">MTEPAVCPLPTTRTHPLKAPTGLADIAAAGARRVTFPNGVESWLFTRYADVRMMLSDRRFTAWKDGDGPEMRPDESVVGIDRPGNMIIRDGAEHLRLRRPLARAFVVKRIEAMRPRIQEIVDQHLDAMERAGAPADLMSALCLPVPSLVIAELLGVPDGHLDLFQRTAKAMFGLFNPASEYEELSVELGAVIHEEMERKRAAGDVGDLLGVLANDTESNLDVEELLNLAIGLLVAGHETTSNFMGLFALTLLENPEQLELLHQDVSRVDAVVEELLRFTITIGAGGLVRRATEDVQVGDVLVREGEWVAASMYANFDEAMCPRGAALDLGGEQVPHVAFGFGPHQCLGQHLARVELQIMVRSLFTRFPALKLAEPAADLPYRTDTLTYGPARVPVVW</sequence>
<evidence type="ECO:0000313" key="9">
    <source>
        <dbReference type="Proteomes" id="UP000316639"/>
    </source>
</evidence>
<dbReference type="Proteomes" id="UP000316639">
    <property type="component" value="Unassembled WGS sequence"/>
</dbReference>
<dbReference type="EMBL" id="VOBR01000038">
    <property type="protein sequence ID" value="TWP45843.1"/>
    <property type="molecule type" value="Genomic_DNA"/>
</dbReference>
<proteinExistence type="inferred from homology"/>
<comment type="similarity">
    <text evidence="1 7">Belongs to the cytochrome P450 family.</text>
</comment>
<keyword evidence="9" id="KW-1185">Reference proteome</keyword>
<dbReference type="Gene3D" id="1.10.630.10">
    <property type="entry name" value="Cytochrome P450"/>
    <property type="match status" value="1"/>
</dbReference>
<protein>
    <submittedName>
        <fullName evidence="8">Cytochrome P450</fullName>
    </submittedName>
</protein>
<dbReference type="CDD" id="cd11030">
    <property type="entry name" value="CYP105-like"/>
    <property type="match status" value="1"/>
</dbReference>
<dbReference type="FunFam" id="1.10.630.10:FF:000018">
    <property type="entry name" value="Cytochrome P450 monooxygenase"/>
    <property type="match status" value="1"/>
</dbReference>
<dbReference type="InterPro" id="IPR001128">
    <property type="entry name" value="Cyt_P450"/>
</dbReference>
<evidence type="ECO:0000256" key="6">
    <source>
        <dbReference type="ARBA" id="ARBA00023033"/>
    </source>
</evidence>
<dbReference type="GO" id="GO:0004497">
    <property type="term" value="F:monooxygenase activity"/>
    <property type="evidence" value="ECO:0007669"/>
    <property type="project" value="UniProtKB-KW"/>
</dbReference>
<evidence type="ECO:0000256" key="2">
    <source>
        <dbReference type="ARBA" id="ARBA00022617"/>
    </source>
</evidence>
<evidence type="ECO:0000256" key="1">
    <source>
        <dbReference type="ARBA" id="ARBA00010617"/>
    </source>
</evidence>
<keyword evidence="5 7" id="KW-0408">Iron</keyword>
<dbReference type="AlphaFoldDB" id="A0A563EHG2"/>
<dbReference type="PANTHER" id="PTHR46696:SF1">
    <property type="entry name" value="CYTOCHROME P450 YJIB-RELATED"/>
    <property type="match status" value="1"/>
</dbReference>
<accession>A0A563EHG2</accession>
<dbReference type="Pfam" id="PF00067">
    <property type="entry name" value="p450"/>
    <property type="match status" value="1"/>
</dbReference>
<comment type="caution">
    <text evidence="8">The sequence shown here is derived from an EMBL/GenBank/DDBJ whole genome shotgun (WGS) entry which is preliminary data.</text>
</comment>